<keyword evidence="4 10" id="KW-0812">Transmembrane</keyword>
<dbReference type="AlphaFoldDB" id="A0AA38IV66"/>
<proteinExistence type="inferred from homology"/>
<dbReference type="EMBL" id="JALNTZ010000002">
    <property type="protein sequence ID" value="KAJ3664067.1"/>
    <property type="molecule type" value="Genomic_DNA"/>
</dbReference>
<evidence type="ECO:0000256" key="2">
    <source>
        <dbReference type="ARBA" id="ARBA00022475"/>
    </source>
</evidence>
<keyword evidence="7 10" id="KW-0472">Membrane</keyword>
<keyword evidence="2" id="KW-1003">Cell membrane</keyword>
<accession>A0AA38IV66</accession>
<protein>
    <recommendedName>
        <fullName evidence="10">Odorant receptor</fullName>
    </recommendedName>
</protein>
<feature type="transmembrane region" description="Helical" evidence="10">
    <location>
        <begin position="295"/>
        <end position="313"/>
    </location>
</feature>
<evidence type="ECO:0000256" key="4">
    <source>
        <dbReference type="ARBA" id="ARBA00022692"/>
    </source>
</evidence>
<comment type="similarity">
    <text evidence="10">Belongs to the insect chemoreceptor superfamily. Heteromeric odorant receptor channel (TC 1.A.69) family.</text>
</comment>
<evidence type="ECO:0000313" key="12">
    <source>
        <dbReference type="Proteomes" id="UP001168821"/>
    </source>
</evidence>
<keyword evidence="9 10" id="KW-0807">Transducer</keyword>
<evidence type="ECO:0000256" key="5">
    <source>
        <dbReference type="ARBA" id="ARBA00022725"/>
    </source>
</evidence>
<dbReference type="GO" id="GO:0007165">
    <property type="term" value="P:signal transduction"/>
    <property type="evidence" value="ECO:0007669"/>
    <property type="project" value="UniProtKB-KW"/>
</dbReference>
<keyword evidence="12" id="KW-1185">Reference proteome</keyword>
<keyword evidence="3 10" id="KW-0716">Sensory transduction</keyword>
<evidence type="ECO:0000313" key="11">
    <source>
        <dbReference type="EMBL" id="KAJ3664067.1"/>
    </source>
</evidence>
<keyword evidence="8 10" id="KW-0675">Receptor</keyword>
<evidence type="ECO:0000256" key="6">
    <source>
        <dbReference type="ARBA" id="ARBA00022989"/>
    </source>
</evidence>
<feature type="transmembrane region" description="Helical" evidence="10">
    <location>
        <begin position="67"/>
        <end position="86"/>
    </location>
</feature>
<feature type="transmembrane region" description="Helical" evidence="10">
    <location>
        <begin position="164"/>
        <end position="192"/>
    </location>
</feature>
<evidence type="ECO:0000256" key="10">
    <source>
        <dbReference type="RuleBase" id="RU351113"/>
    </source>
</evidence>
<evidence type="ECO:0000256" key="9">
    <source>
        <dbReference type="ARBA" id="ARBA00023224"/>
    </source>
</evidence>
<evidence type="ECO:0000256" key="1">
    <source>
        <dbReference type="ARBA" id="ARBA00004651"/>
    </source>
</evidence>
<evidence type="ECO:0000256" key="7">
    <source>
        <dbReference type="ARBA" id="ARBA00023136"/>
    </source>
</evidence>
<feature type="transmembrane region" description="Helical" evidence="10">
    <location>
        <begin position="124"/>
        <end position="144"/>
    </location>
</feature>
<organism evidence="11 12">
    <name type="scientific">Zophobas morio</name>
    <dbReference type="NCBI Taxonomy" id="2755281"/>
    <lineage>
        <taxon>Eukaryota</taxon>
        <taxon>Metazoa</taxon>
        <taxon>Ecdysozoa</taxon>
        <taxon>Arthropoda</taxon>
        <taxon>Hexapoda</taxon>
        <taxon>Insecta</taxon>
        <taxon>Pterygota</taxon>
        <taxon>Neoptera</taxon>
        <taxon>Endopterygota</taxon>
        <taxon>Coleoptera</taxon>
        <taxon>Polyphaga</taxon>
        <taxon>Cucujiformia</taxon>
        <taxon>Tenebrionidae</taxon>
        <taxon>Zophobas</taxon>
    </lineage>
</organism>
<comment type="subcellular location">
    <subcellularLocation>
        <location evidence="1 10">Cell membrane</location>
        <topology evidence="1 10">Multi-pass membrane protein</topology>
    </subcellularLocation>
</comment>
<dbReference type="GO" id="GO:0004984">
    <property type="term" value="F:olfactory receptor activity"/>
    <property type="evidence" value="ECO:0007669"/>
    <property type="project" value="InterPro"/>
</dbReference>
<keyword evidence="5 10" id="KW-0552">Olfaction</keyword>
<dbReference type="GO" id="GO:0005549">
    <property type="term" value="F:odorant binding"/>
    <property type="evidence" value="ECO:0007669"/>
    <property type="project" value="InterPro"/>
</dbReference>
<dbReference type="PANTHER" id="PTHR21137">
    <property type="entry name" value="ODORANT RECEPTOR"/>
    <property type="match status" value="1"/>
</dbReference>
<dbReference type="Proteomes" id="UP001168821">
    <property type="component" value="Unassembled WGS sequence"/>
</dbReference>
<evidence type="ECO:0000256" key="8">
    <source>
        <dbReference type="ARBA" id="ARBA00023170"/>
    </source>
</evidence>
<evidence type="ECO:0000256" key="3">
    <source>
        <dbReference type="ARBA" id="ARBA00022606"/>
    </source>
</evidence>
<name>A0AA38IV66_9CUCU</name>
<reference evidence="11" key="1">
    <citation type="journal article" date="2023" name="G3 (Bethesda)">
        <title>Whole genome assemblies of Zophobas morio and Tenebrio molitor.</title>
        <authorList>
            <person name="Kaur S."/>
            <person name="Stinson S.A."/>
            <person name="diCenzo G.C."/>
        </authorList>
    </citation>
    <scope>NUCLEOTIDE SEQUENCE</scope>
    <source>
        <strain evidence="11">QUZm001</strain>
    </source>
</reference>
<dbReference type="InterPro" id="IPR004117">
    <property type="entry name" value="7tm6_olfct_rcpt"/>
</dbReference>
<gene>
    <name evidence="11" type="ORF">Zmor_008271</name>
</gene>
<dbReference type="GO" id="GO:0005886">
    <property type="term" value="C:plasma membrane"/>
    <property type="evidence" value="ECO:0007669"/>
    <property type="project" value="UniProtKB-SubCell"/>
</dbReference>
<dbReference type="PANTHER" id="PTHR21137:SF35">
    <property type="entry name" value="ODORANT RECEPTOR 19A-RELATED"/>
    <property type="match status" value="1"/>
</dbReference>
<feature type="transmembrane region" description="Helical" evidence="10">
    <location>
        <begin position="41"/>
        <end position="61"/>
    </location>
</feature>
<comment type="caution">
    <text evidence="11">The sequence shown here is derived from an EMBL/GenBank/DDBJ whole genome shotgun (WGS) entry which is preliminary data.</text>
</comment>
<keyword evidence="6 10" id="KW-1133">Transmembrane helix</keyword>
<feature type="transmembrane region" description="Helical" evidence="10">
    <location>
        <begin position="263"/>
        <end position="283"/>
    </location>
</feature>
<sequence length="395" mass="46724">MATHQSLFKTNIPDPDDPYWMIRRIFIDIFQYKFVKLLLKLLLLCNTVLIILQTVVLLEVFNAVFFIKYYMMYIASIYIWITLYSISQMEKSVSCGIRDLREWEVGTTDPVIEKLNRKKIFYENVFVIVHVLLATVTGIAYIIPDEKDKDFFLVWVVFERFFPVFANIIFLLCRLSFFVLPIIMLAPFHMIIYYCGYTRRKFTAFTKSLEDLNDGFDDVDPLKSVYDEEYQREITRRLKFCIRSHVRLYSINSQLLRDLSHYIFLYSIIGVLFAIGIVVYGVTFQSSSLEKYVRVLGLAFCFVFMFVHMIWVGQITEDTTSDLFEALKQTVWYYWNDKNKKIFLMFLLNGEKSFKMQYSENVSVNYELGVSILKSIYSTIMVLANLKNNYSLEGN</sequence>
<comment type="caution">
    <text evidence="10">Lacks conserved residue(s) required for the propagation of feature annotation.</text>
</comment>